<sequence length="94" mass="10744">MIDSMEIGTHPKERRLRPSIGQFSLRFQEFKTFRAIPQGRKYYEQNRFGRNPEIVVVRGAVRVCGGTARVYTNFVEASEVRWVCGGPGVYTNCA</sequence>
<comment type="caution">
    <text evidence="1">The sequence shown here is derived from an EMBL/GenBank/DDBJ whole genome shotgun (WGS) entry which is preliminary data.</text>
</comment>
<evidence type="ECO:0000313" key="1">
    <source>
        <dbReference type="EMBL" id="TGK31116.1"/>
    </source>
</evidence>
<reference evidence="1" key="1">
    <citation type="journal article" date="2019" name="PLoS Negl. Trop. Dis.">
        <title>Revisiting the worldwide diversity of Leptospira species in the environment.</title>
        <authorList>
            <person name="Vincent A.T."/>
            <person name="Schiettekatte O."/>
            <person name="Bourhy P."/>
            <person name="Veyrier F.J."/>
            <person name="Picardeau M."/>
        </authorList>
    </citation>
    <scope>NUCLEOTIDE SEQUENCE [LARGE SCALE GENOMIC DNA]</scope>
    <source>
        <strain evidence="1">201800299</strain>
    </source>
</reference>
<dbReference type="Proteomes" id="UP000298277">
    <property type="component" value="Unassembled WGS sequence"/>
</dbReference>
<gene>
    <name evidence="1" type="ORF">EHQ17_15495</name>
</gene>
<dbReference type="RefSeq" id="WP_135590477.1">
    <property type="nucleotide sequence ID" value="NZ_RQEZ01000048.1"/>
</dbReference>
<protein>
    <submittedName>
        <fullName evidence="1">Uncharacterized protein</fullName>
    </submittedName>
</protein>
<evidence type="ECO:0000313" key="2">
    <source>
        <dbReference type="Proteomes" id="UP000298277"/>
    </source>
</evidence>
<dbReference type="EMBL" id="RQFA01000066">
    <property type="protein sequence ID" value="TGK31116.1"/>
    <property type="molecule type" value="Genomic_DNA"/>
</dbReference>
<name>A0A5F1Y835_9LEPT</name>
<accession>A0A5F1Y835</accession>
<dbReference type="AlphaFoldDB" id="A0A5F1Y835"/>
<proteinExistence type="predicted"/>
<keyword evidence="2" id="KW-1185">Reference proteome</keyword>
<organism evidence="1 2">
    <name type="scientific">Leptospira gomenensis</name>
    <dbReference type="NCBI Taxonomy" id="2484974"/>
    <lineage>
        <taxon>Bacteria</taxon>
        <taxon>Pseudomonadati</taxon>
        <taxon>Spirochaetota</taxon>
        <taxon>Spirochaetia</taxon>
        <taxon>Leptospirales</taxon>
        <taxon>Leptospiraceae</taxon>
        <taxon>Leptospira</taxon>
    </lineage>
</organism>